<name>A0ABS2PV62_9BACL</name>
<accession>A0ABS2PV62</accession>
<reference evidence="1 2" key="1">
    <citation type="submission" date="2021-01" db="EMBL/GenBank/DDBJ databases">
        <title>Genomic Encyclopedia of Type Strains, Phase IV (KMG-IV): sequencing the most valuable type-strain genomes for metagenomic binning, comparative biology and taxonomic classification.</title>
        <authorList>
            <person name="Goeker M."/>
        </authorList>
    </citation>
    <scope>NUCLEOTIDE SEQUENCE [LARGE SCALE GENOMIC DNA]</scope>
    <source>
        <strain evidence="1 2">DSM 28236</strain>
    </source>
</reference>
<comment type="caution">
    <text evidence="1">The sequence shown here is derived from an EMBL/GenBank/DDBJ whole genome shotgun (WGS) entry which is preliminary data.</text>
</comment>
<dbReference type="SUPFAM" id="SSF57938">
    <property type="entry name" value="DnaJ/Hsp40 cysteine-rich domain"/>
    <property type="match status" value="1"/>
</dbReference>
<evidence type="ECO:0000313" key="2">
    <source>
        <dbReference type="Proteomes" id="UP000808914"/>
    </source>
</evidence>
<dbReference type="Proteomes" id="UP000808914">
    <property type="component" value="Unassembled WGS sequence"/>
</dbReference>
<sequence>MGLINAYSNWKTKRYEKHLTKMQSLGKCPDCNGRGYMTIFDYEYAAPYNCYGCNGSGLYTDWEEKETE</sequence>
<protein>
    <submittedName>
        <fullName evidence="1">DnaJ-class molecular chaperone</fullName>
    </submittedName>
</protein>
<dbReference type="InterPro" id="IPR036410">
    <property type="entry name" value="HSP_DnaJ_Cys-rich_dom_sf"/>
</dbReference>
<organism evidence="1 2">
    <name type="scientific">Scopulibacillus daqui</name>
    <dbReference type="NCBI Taxonomy" id="1469162"/>
    <lineage>
        <taxon>Bacteria</taxon>
        <taxon>Bacillati</taxon>
        <taxon>Bacillota</taxon>
        <taxon>Bacilli</taxon>
        <taxon>Bacillales</taxon>
        <taxon>Sporolactobacillaceae</taxon>
        <taxon>Scopulibacillus</taxon>
    </lineage>
</organism>
<dbReference type="RefSeq" id="WP_205001777.1">
    <property type="nucleotide sequence ID" value="NZ_JAFBER010000001.1"/>
</dbReference>
<evidence type="ECO:0000313" key="1">
    <source>
        <dbReference type="EMBL" id="MBM7643838.1"/>
    </source>
</evidence>
<dbReference type="Gene3D" id="2.10.230.10">
    <property type="entry name" value="Heat shock protein DnaJ, cysteine-rich domain"/>
    <property type="match status" value="1"/>
</dbReference>
<gene>
    <name evidence="1" type="ORF">JOD45_000029</name>
</gene>
<keyword evidence="2" id="KW-1185">Reference proteome</keyword>
<dbReference type="EMBL" id="JAFBER010000001">
    <property type="protein sequence ID" value="MBM7643838.1"/>
    <property type="molecule type" value="Genomic_DNA"/>
</dbReference>
<proteinExistence type="predicted"/>